<dbReference type="SUPFAM" id="SSF90112">
    <property type="entry name" value="Neurotransmitter-gated ion-channel transmembrane pore"/>
    <property type="match status" value="1"/>
</dbReference>
<dbReference type="InterPro" id="IPR006028">
    <property type="entry name" value="GABAA/Glycine_rcpt"/>
</dbReference>
<feature type="domain" description="Neurotransmitter-gated ion-channel transmembrane" evidence="4">
    <location>
        <begin position="6"/>
        <end position="83"/>
    </location>
</feature>
<dbReference type="PRINTS" id="PR00253">
    <property type="entry name" value="GABAARECEPTR"/>
</dbReference>
<feature type="non-terminal residue" evidence="5">
    <location>
        <position position="83"/>
    </location>
</feature>
<name>A0A7K9YAH5_9GALL</name>
<keyword evidence="3" id="KW-0812">Transmembrane</keyword>
<dbReference type="EMBL" id="VXAB01002959">
    <property type="protein sequence ID" value="NXJ05984.1"/>
    <property type="molecule type" value="Genomic_DNA"/>
</dbReference>
<keyword evidence="2" id="KW-0868">Chloride</keyword>
<evidence type="ECO:0000256" key="2">
    <source>
        <dbReference type="ARBA" id="ARBA00023214"/>
    </source>
</evidence>
<evidence type="ECO:0000313" key="6">
    <source>
        <dbReference type="Proteomes" id="UP000522663"/>
    </source>
</evidence>
<reference evidence="5 6" key="1">
    <citation type="submission" date="2019-09" db="EMBL/GenBank/DDBJ databases">
        <title>Bird 10,000 Genomes (B10K) Project - Family phase.</title>
        <authorList>
            <person name="Zhang G."/>
        </authorList>
    </citation>
    <scope>NUCLEOTIDE SEQUENCE [LARGE SCALE GENOMIC DNA]</scope>
    <source>
        <strain evidence="5">B10K-DU-001-53</strain>
        <tissue evidence="5">Muscle</tissue>
    </source>
</reference>
<dbReference type="GO" id="GO:0034707">
    <property type="term" value="C:chloride channel complex"/>
    <property type="evidence" value="ECO:0007669"/>
    <property type="project" value="UniProtKB-KW"/>
</dbReference>
<dbReference type="InterPro" id="IPR038050">
    <property type="entry name" value="Neuro_actylchol_rec"/>
</dbReference>
<feature type="transmembrane region" description="Helical" evidence="3">
    <location>
        <begin position="61"/>
        <end position="82"/>
    </location>
</feature>
<dbReference type="InterPro" id="IPR036719">
    <property type="entry name" value="Neuro-gated_channel_TM_sf"/>
</dbReference>
<keyword evidence="6" id="KW-1185">Reference proteome</keyword>
<dbReference type="PANTHER" id="PTHR18945">
    <property type="entry name" value="NEUROTRANSMITTER GATED ION CHANNEL"/>
    <property type="match status" value="1"/>
</dbReference>
<dbReference type="InterPro" id="IPR006201">
    <property type="entry name" value="Neur_channel"/>
</dbReference>
<organism evidence="5 6">
    <name type="scientific">Odontophorus gujanensis</name>
    <name type="common">marbled wood quail</name>
    <dbReference type="NCBI Taxonomy" id="886794"/>
    <lineage>
        <taxon>Eukaryota</taxon>
        <taxon>Metazoa</taxon>
        <taxon>Chordata</taxon>
        <taxon>Craniata</taxon>
        <taxon>Vertebrata</taxon>
        <taxon>Euteleostomi</taxon>
        <taxon>Archelosauria</taxon>
        <taxon>Archosauria</taxon>
        <taxon>Dinosauria</taxon>
        <taxon>Saurischia</taxon>
        <taxon>Theropoda</taxon>
        <taxon>Coelurosauria</taxon>
        <taxon>Aves</taxon>
        <taxon>Neognathae</taxon>
        <taxon>Galloanserae</taxon>
        <taxon>Galliformes</taxon>
        <taxon>Odontophoridae</taxon>
        <taxon>Odontophorus</taxon>
    </lineage>
</organism>
<dbReference type="AlphaFoldDB" id="A0A7K9YAH5"/>
<evidence type="ECO:0000259" key="4">
    <source>
        <dbReference type="Pfam" id="PF02932"/>
    </source>
</evidence>
<dbReference type="InterPro" id="IPR006029">
    <property type="entry name" value="Neurotrans-gated_channel_TM"/>
</dbReference>
<evidence type="ECO:0000256" key="1">
    <source>
        <dbReference type="ARBA" id="ARBA00023173"/>
    </source>
</evidence>
<dbReference type="GO" id="GO:0004888">
    <property type="term" value="F:transmembrane signaling receptor activity"/>
    <property type="evidence" value="ECO:0007669"/>
    <property type="project" value="InterPro"/>
</dbReference>
<comment type="caution">
    <text evidence="5">The sequence shown here is derived from an EMBL/GenBank/DDBJ whole genome shotgun (WGS) entry which is preliminary data.</text>
</comment>
<keyword evidence="3" id="KW-0472">Membrane</keyword>
<keyword evidence="1" id="KW-0406">Ion transport</keyword>
<feature type="non-terminal residue" evidence="5">
    <location>
        <position position="1"/>
    </location>
</feature>
<evidence type="ECO:0000256" key="3">
    <source>
        <dbReference type="SAM" id="Phobius"/>
    </source>
</evidence>
<evidence type="ECO:0000313" key="5">
    <source>
        <dbReference type="EMBL" id="NXJ05984.1"/>
    </source>
</evidence>
<protein>
    <submittedName>
        <fullName evidence="5">GBRB1 protein</fullName>
    </submittedName>
</protein>
<feature type="transmembrane region" description="Helical" evidence="3">
    <location>
        <begin position="5"/>
        <end position="22"/>
    </location>
</feature>
<dbReference type="OrthoDB" id="8890589at2759"/>
<keyword evidence="3" id="KW-1133">Transmembrane helix</keyword>
<dbReference type="Proteomes" id="UP000522663">
    <property type="component" value="Unassembled WGS sequence"/>
</dbReference>
<feature type="transmembrane region" description="Helical" evidence="3">
    <location>
        <begin position="28"/>
        <end position="49"/>
    </location>
</feature>
<dbReference type="Gene3D" id="1.20.58.390">
    <property type="entry name" value="Neurotransmitter-gated ion-channel transmembrane domain"/>
    <property type="match status" value="1"/>
</dbReference>
<sequence length="83" mass="9597">IILQAYMSSTLITVLSWVSFWINYDKYLLPPFVGITMVLTMTAISTHIRETLPKIPYVKSIDIYLMGALCLCFWPLLEYAFVN</sequence>
<keyword evidence="1" id="KW-0407">Ion channel</keyword>
<dbReference type="Pfam" id="PF02932">
    <property type="entry name" value="Neur_chan_memb"/>
    <property type="match status" value="1"/>
</dbReference>
<keyword evidence="1" id="KW-0813">Transport</keyword>
<accession>A0A7K9YAH5</accession>
<keyword evidence="1" id="KW-0869">Chloride channel</keyword>
<gene>
    <name evidence="5" type="primary">Gabrb1</name>
    <name evidence="5" type="ORF">ODOGUJ_R12633</name>
</gene>
<dbReference type="GO" id="GO:0005254">
    <property type="term" value="F:chloride channel activity"/>
    <property type="evidence" value="ECO:0007669"/>
    <property type="project" value="UniProtKB-KW"/>
</dbReference>
<proteinExistence type="predicted"/>